<dbReference type="CDD" id="cd04077">
    <property type="entry name" value="Peptidases_S8_PCSK9_ProteinaseK_like"/>
    <property type="match status" value="1"/>
</dbReference>
<dbReference type="STRING" id="42249.A0A317T2V8"/>
<comment type="caution">
    <text evidence="11">The sequence shown here is derived from an EMBL/GenBank/DDBJ whole genome shotgun (WGS) entry which is preliminary data.</text>
</comment>
<feature type="chain" id="PRO_5016262666" evidence="8">
    <location>
        <begin position="21"/>
        <end position="424"/>
    </location>
</feature>
<feature type="signal peptide" evidence="8">
    <location>
        <begin position="1"/>
        <end position="20"/>
    </location>
</feature>
<evidence type="ECO:0000256" key="2">
    <source>
        <dbReference type="ARBA" id="ARBA00022670"/>
    </source>
</evidence>
<dbReference type="PANTHER" id="PTHR43806">
    <property type="entry name" value="PEPTIDASE S8"/>
    <property type="match status" value="1"/>
</dbReference>
<evidence type="ECO:0000256" key="1">
    <source>
        <dbReference type="ARBA" id="ARBA00011073"/>
    </source>
</evidence>
<feature type="domain" description="Inhibitor I9" evidence="10">
    <location>
        <begin position="39"/>
        <end position="112"/>
    </location>
</feature>
<dbReference type="Pfam" id="PF00082">
    <property type="entry name" value="Peptidase_S8"/>
    <property type="match status" value="1"/>
</dbReference>
<accession>A0A317T2V8</accession>
<evidence type="ECO:0000256" key="4">
    <source>
        <dbReference type="ARBA" id="ARBA00022801"/>
    </source>
</evidence>
<evidence type="ECO:0000256" key="3">
    <source>
        <dbReference type="ARBA" id="ARBA00022729"/>
    </source>
</evidence>
<proteinExistence type="inferred from homology"/>
<dbReference type="Gene3D" id="3.30.70.80">
    <property type="entry name" value="Peptidase S8 propeptide/proteinase inhibitor I9"/>
    <property type="match status" value="1"/>
</dbReference>
<dbReference type="Gene3D" id="3.40.50.200">
    <property type="entry name" value="Peptidase S8/S53 domain"/>
    <property type="match status" value="1"/>
</dbReference>
<feature type="domain" description="Peptidase S8/S53" evidence="9">
    <location>
        <begin position="164"/>
        <end position="369"/>
    </location>
</feature>
<dbReference type="Pfam" id="PF05922">
    <property type="entry name" value="Inhibitor_I9"/>
    <property type="match status" value="1"/>
</dbReference>
<dbReference type="InterPro" id="IPR037045">
    <property type="entry name" value="S8pro/Inhibitor_I9_sf"/>
</dbReference>
<feature type="active site" description="Charge relay system" evidence="6">
    <location>
        <position position="198"/>
    </location>
</feature>
<evidence type="ECO:0000256" key="6">
    <source>
        <dbReference type="PROSITE-ProRule" id="PRU01240"/>
    </source>
</evidence>
<keyword evidence="4 6" id="KW-0378">Hydrolase</keyword>
<dbReference type="InterPro" id="IPR036852">
    <property type="entry name" value="Peptidase_S8/S53_dom_sf"/>
</dbReference>
<dbReference type="InterPro" id="IPR010259">
    <property type="entry name" value="S8pro/Inhibitor_I9"/>
</dbReference>
<dbReference type="InterPro" id="IPR015500">
    <property type="entry name" value="Peptidase_S8_subtilisin-rel"/>
</dbReference>
<keyword evidence="5 6" id="KW-0720">Serine protease</keyword>
<comment type="similarity">
    <text evidence="1 6 7">Belongs to the peptidase S8 family.</text>
</comment>
<keyword evidence="12" id="KW-1185">Reference proteome</keyword>
<dbReference type="InterPro" id="IPR023827">
    <property type="entry name" value="Peptidase_S8_Asp-AS"/>
</dbReference>
<reference evidence="11 12" key="1">
    <citation type="submission" date="2018-03" db="EMBL/GenBank/DDBJ databases">
        <title>Genomes of Pezizomycetes fungi and the evolution of truffles.</title>
        <authorList>
            <person name="Murat C."/>
            <person name="Payen T."/>
            <person name="Noel B."/>
            <person name="Kuo A."/>
            <person name="Martin F.M."/>
        </authorList>
    </citation>
    <scope>NUCLEOTIDE SEQUENCE [LARGE SCALE GENOMIC DNA]</scope>
    <source>
        <strain evidence="11">091103-1</strain>
    </source>
</reference>
<dbReference type="PROSITE" id="PS00138">
    <property type="entry name" value="SUBTILASE_SER"/>
    <property type="match status" value="1"/>
</dbReference>
<sequence length="424" mass="44300">MRALFPLVAAVLPLITGIIAAPLDDVVQPFVDEKIPNAWIVQLKEEASSQSLDGHLSWLSTVTKEVTSFAGTERKYDFAGFVGYSGQFDADTVEQIRARPEVALVEPDGVVNADKLCVKQALPMPGLWGLGRISFRPGGNRGIYLYNNSSPYCNSRTGAPTAYLLDSGVYSGHHDFGGRATHLWKANPLWPSDDLCGHGTHVAGTLIGRTYGVAKNAIIFSVKVLERSRFGSCSGTWAGVIAGVEQAYKHASGAGKIPLSVINMSLGGGLNPLVNSAVQAVVSKGLTVVVSAGNAGEDACQFSPASAPGAITVAASNTNDTLASFSNNGCCVDIHAPGVGVLSAWTTSRTATNTFSGTSMAAPHVAGLILYKKCLVATLRTPKKDREELVRKGVPGIIVGNLCIQGSSQKCCSPNLLANNGGCP</sequence>
<dbReference type="OrthoDB" id="206201at2759"/>
<gene>
    <name evidence="11" type="ORF">C7212DRAFT_273389</name>
</gene>
<dbReference type="InterPro" id="IPR034193">
    <property type="entry name" value="PCSK9_ProteinaseK-like"/>
</dbReference>
<name>A0A317T2V8_9PEZI</name>
<dbReference type="GO" id="GO:0004252">
    <property type="term" value="F:serine-type endopeptidase activity"/>
    <property type="evidence" value="ECO:0007669"/>
    <property type="project" value="UniProtKB-UniRule"/>
</dbReference>
<evidence type="ECO:0000259" key="10">
    <source>
        <dbReference type="Pfam" id="PF05922"/>
    </source>
</evidence>
<evidence type="ECO:0000256" key="5">
    <source>
        <dbReference type="ARBA" id="ARBA00022825"/>
    </source>
</evidence>
<dbReference type="EMBL" id="PYWC01000006">
    <property type="protein sequence ID" value="PWW79771.1"/>
    <property type="molecule type" value="Genomic_DNA"/>
</dbReference>
<dbReference type="Proteomes" id="UP000246991">
    <property type="component" value="Unassembled WGS sequence"/>
</dbReference>
<dbReference type="SUPFAM" id="SSF52743">
    <property type="entry name" value="Subtilisin-like"/>
    <property type="match status" value="1"/>
</dbReference>
<protein>
    <submittedName>
        <fullName evidence="11">Subtilisin-like protein</fullName>
    </submittedName>
</protein>
<dbReference type="GO" id="GO:0006508">
    <property type="term" value="P:proteolysis"/>
    <property type="evidence" value="ECO:0007669"/>
    <property type="project" value="UniProtKB-KW"/>
</dbReference>
<evidence type="ECO:0000256" key="8">
    <source>
        <dbReference type="SAM" id="SignalP"/>
    </source>
</evidence>
<keyword evidence="2 6" id="KW-0645">Protease</keyword>
<evidence type="ECO:0000256" key="7">
    <source>
        <dbReference type="RuleBase" id="RU003355"/>
    </source>
</evidence>
<evidence type="ECO:0000259" key="9">
    <source>
        <dbReference type="Pfam" id="PF00082"/>
    </source>
</evidence>
<dbReference type="InterPro" id="IPR050131">
    <property type="entry name" value="Peptidase_S8_subtilisin-like"/>
</dbReference>
<feature type="active site" description="Charge relay system" evidence="6">
    <location>
        <position position="166"/>
    </location>
</feature>
<evidence type="ECO:0000313" key="12">
    <source>
        <dbReference type="Proteomes" id="UP000246991"/>
    </source>
</evidence>
<dbReference type="PRINTS" id="PR00723">
    <property type="entry name" value="SUBTILISIN"/>
</dbReference>
<keyword evidence="3 8" id="KW-0732">Signal</keyword>
<organism evidence="11 12">
    <name type="scientific">Tuber magnatum</name>
    <name type="common">white Piedmont truffle</name>
    <dbReference type="NCBI Taxonomy" id="42249"/>
    <lineage>
        <taxon>Eukaryota</taxon>
        <taxon>Fungi</taxon>
        <taxon>Dikarya</taxon>
        <taxon>Ascomycota</taxon>
        <taxon>Pezizomycotina</taxon>
        <taxon>Pezizomycetes</taxon>
        <taxon>Pezizales</taxon>
        <taxon>Tuberaceae</taxon>
        <taxon>Tuber</taxon>
    </lineage>
</organism>
<evidence type="ECO:0000313" key="11">
    <source>
        <dbReference type="EMBL" id="PWW79771.1"/>
    </source>
</evidence>
<dbReference type="PROSITE" id="PS00136">
    <property type="entry name" value="SUBTILASE_ASP"/>
    <property type="match status" value="1"/>
</dbReference>
<dbReference type="AlphaFoldDB" id="A0A317T2V8"/>
<feature type="active site" description="Charge relay system" evidence="6">
    <location>
        <position position="359"/>
    </location>
</feature>
<dbReference type="PROSITE" id="PS51892">
    <property type="entry name" value="SUBTILASE"/>
    <property type="match status" value="1"/>
</dbReference>
<dbReference type="InterPro" id="IPR000209">
    <property type="entry name" value="Peptidase_S8/S53_dom"/>
</dbReference>
<dbReference type="SUPFAM" id="SSF54897">
    <property type="entry name" value="Protease propeptides/inhibitors"/>
    <property type="match status" value="1"/>
</dbReference>
<dbReference type="PANTHER" id="PTHR43806:SF11">
    <property type="entry name" value="CEREVISIN-RELATED"/>
    <property type="match status" value="1"/>
</dbReference>
<dbReference type="InterPro" id="IPR023828">
    <property type="entry name" value="Peptidase_S8_Ser-AS"/>
</dbReference>